<proteinExistence type="predicted"/>
<dbReference type="SUPFAM" id="SSF51445">
    <property type="entry name" value="(Trans)glycosidases"/>
    <property type="match status" value="1"/>
</dbReference>
<protein>
    <recommendedName>
        <fullName evidence="3">Glycoside hydrolase</fullName>
    </recommendedName>
</protein>
<evidence type="ECO:0008006" key="3">
    <source>
        <dbReference type="Google" id="ProtNLM"/>
    </source>
</evidence>
<dbReference type="Pfam" id="PF22612">
    <property type="entry name" value="GH113"/>
    <property type="match status" value="1"/>
</dbReference>
<organism evidence="1 2">
    <name type="scientific">Portibacter lacus</name>
    <dbReference type="NCBI Taxonomy" id="1099794"/>
    <lineage>
        <taxon>Bacteria</taxon>
        <taxon>Pseudomonadati</taxon>
        <taxon>Bacteroidota</taxon>
        <taxon>Saprospiria</taxon>
        <taxon>Saprospirales</taxon>
        <taxon>Haliscomenobacteraceae</taxon>
        <taxon>Portibacter</taxon>
    </lineage>
</organism>
<gene>
    <name evidence="1" type="ORF">GCM10007940_31380</name>
</gene>
<accession>A0AA37WFF2</accession>
<dbReference type="Gene3D" id="3.20.20.80">
    <property type="entry name" value="Glycosidases"/>
    <property type="match status" value="1"/>
</dbReference>
<dbReference type="RefSeq" id="WP_235295181.1">
    <property type="nucleotide sequence ID" value="NZ_BSOH01000021.1"/>
</dbReference>
<reference evidence="1" key="2">
    <citation type="submission" date="2023-01" db="EMBL/GenBank/DDBJ databases">
        <title>Draft genome sequence of Portibacter lacus strain NBRC 108769.</title>
        <authorList>
            <person name="Sun Q."/>
            <person name="Mori K."/>
        </authorList>
    </citation>
    <scope>NUCLEOTIDE SEQUENCE</scope>
    <source>
        <strain evidence="1">NBRC 108769</strain>
    </source>
</reference>
<dbReference type="Proteomes" id="UP001156666">
    <property type="component" value="Unassembled WGS sequence"/>
</dbReference>
<evidence type="ECO:0000313" key="1">
    <source>
        <dbReference type="EMBL" id="GLR18522.1"/>
    </source>
</evidence>
<name>A0AA37WFF2_9BACT</name>
<dbReference type="AlphaFoldDB" id="A0AA37WFF2"/>
<keyword evidence="2" id="KW-1185">Reference proteome</keyword>
<dbReference type="EMBL" id="BSOH01000021">
    <property type="protein sequence ID" value="GLR18522.1"/>
    <property type="molecule type" value="Genomic_DNA"/>
</dbReference>
<dbReference type="CDD" id="cd19608">
    <property type="entry name" value="GH113_mannanase-like"/>
    <property type="match status" value="1"/>
</dbReference>
<dbReference type="InterPro" id="IPR055151">
    <property type="entry name" value="GH113"/>
</dbReference>
<dbReference type="InterPro" id="IPR017853">
    <property type="entry name" value="GH"/>
</dbReference>
<comment type="caution">
    <text evidence="1">The sequence shown here is derived from an EMBL/GenBank/DDBJ whole genome shotgun (WGS) entry which is preliminary data.</text>
</comment>
<evidence type="ECO:0000313" key="2">
    <source>
        <dbReference type="Proteomes" id="UP001156666"/>
    </source>
</evidence>
<reference evidence="1" key="1">
    <citation type="journal article" date="2014" name="Int. J. Syst. Evol. Microbiol.">
        <title>Complete genome sequence of Corynebacterium casei LMG S-19264T (=DSM 44701T), isolated from a smear-ripened cheese.</title>
        <authorList>
            <consortium name="US DOE Joint Genome Institute (JGI-PGF)"/>
            <person name="Walter F."/>
            <person name="Albersmeier A."/>
            <person name="Kalinowski J."/>
            <person name="Ruckert C."/>
        </authorList>
    </citation>
    <scope>NUCLEOTIDE SEQUENCE</scope>
    <source>
        <strain evidence="1">NBRC 108769</strain>
    </source>
</reference>
<sequence>MLGIGILAASFINIDLEEKDVEGPVAKYDFKKEPKIKGLTFVAPPRPFSENPMPYIQSVNAEWIAVIPYGFIPKDDHKVAHGSERQWWGEREEGVVETITKAHESGLRVMIKPQIWMHGSWIGDFTLDNDKHWQEWEETYSKYILQYARIAQEQGVDMLCIGTEFKKAMQDNSDYWYHLIDQIRAVYDGPLTYSSNWDEYKDVPIWDKLDYIGISAYFPLTDEKEPSHATLKKEWKPVVKELERFANKHKKKIIFTEFGYLSVDGCAGKTWILEKERDKHNQNQKAQADAFHCLFSTFWDEDWWAGGFFWKWYPEMRPNRKDFYNKDYSPQGKLAEKTIAEWYGKR</sequence>